<dbReference type="Proteomes" id="UP000011082">
    <property type="component" value="Unassembled WGS sequence"/>
</dbReference>
<organism evidence="1 2">
    <name type="scientific">Vittaforma corneae (strain ATCC 50505)</name>
    <name type="common">Microsporidian parasite</name>
    <name type="synonym">Nosema corneum</name>
    <dbReference type="NCBI Taxonomy" id="993615"/>
    <lineage>
        <taxon>Eukaryota</taxon>
        <taxon>Fungi</taxon>
        <taxon>Fungi incertae sedis</taxon>
        <taxon>Microsporidia</taxon>
        <taxon>Nosematidae</taxon>
        <taxon>Vittaforma</taxon>
    </lineage>
</organism>
<dbReference type="InParanoid" id="L2GNN9"/>
<dbReference type="RefSeq" id="XP_007604386.1">
    <property type="nucleotide sequence ID" value="XM_007604324.1"/>
</dbReference>
<proteinExistence type="predicted"/>
<reference evidence="2" key="1">
    <citation type="submission" date="2011-05" db="EMBL/GenBank/DDBJ databases">
        <title>The genome sequence of Vittaforma corneae strain ATCC 50505.</title>
        <authorList>
            <consortium name="The Broad Institute Genome Sequencing Platform"/>
            <person name="Cuomo C."/>
            <person name="Didier E."/>
            <person name="Bowers L."/>
            <person name="Young S.K."/>
            <person name="Zeng Q."/>
            <person name="Gargeya S."/>
            <person name="Fitzgerald M."/>
            <person name="Haas B."/>
            <person name="Abouelleil A."/>
            <person name="Alvarado L."/>
            <person name="Arachchi H.M."/>
            <person name="Berlin A."/>
            <person name="Chapman S.B."/>
            <person name="Gearin G."/>
            <person name="Goldberg J."/>
            <person name="Griggs A."/>
            <person name="Gujja S."/>
            <person name="Hansen M."/>
            <person name="Heiman D."/>
            <person name="Howarth C."/>
            <person name="Larimer J."/>
            <person name="Lui A."/>
            <person name="MacDonald P.J.P."/>
            <person name="McCowen C."/>
            <person name="Montmayeur A."/>
            <person name="Murphy C."/>
            <person name="Neiman D."/>
            <person name="Pearson M."/>
            <person name="Priest M."/>
            <person name="Roberts A."/>
            <person name="Saif S."/>
            <person name="Shea T."/>
            <person name="Sisk P."/>
            <person name="Stolte C."/>
            <person name="Sykes S."/>
            <person name="Wortman J."/>
            <person name="Nusbaum C."/>
            <person name="Birren B."/>
        </authorList>
    </citation>
    <scope>NUCLEOTIDE SEQUENCE [LARGE SCALE GENOMIC DNA]</scope>
    <source>
        <strain evidence="2">ATCC 50505</strain>
    </source>
</reference>
<dbReference type="OrthoDB" id="10264956at2759"/>
<dbReference type="GO" id="GO:0000290">
    <property type="term" value="P:deadenylation-dependent decapping of nuclear-transcribed mRNA"/>
    <property type="evidence" value="ECO:0007669"/>
    <property type="project" value="InterPro"/>
</dbReference>
<name>L2GNN9_VITCO</name>
<evidence type="ECO:0000313" key="2">
    <source>
        <dbReference type="Proteomes" id="UP000011082"/>
    </source>
</evidence>
<dbReference type="InterPro" id="IPR011145">
    <property type="entry name" value="Scavenger_mRNA_decap_enz_N"/>
</dbReference>
<accession>L2GNN9</accession>
<dbReference type="SUPFAM" id="SSF102860">
    <property type="entry name" value="mRNA decapping enzyme DcpS N-terminal domain"/>
    <property type="match status" value="1"/>
</dbReference>
<dbReference type="GO" id="GO:0016787">
    <property type="term" value="F:hydrolase activity"/>
    <property type="evidence" value="ECO:0007669"/>
    <property type="project" value="InterPro"/>
</dbReference>
<sequence length="114" mass="13468">MEGIFKFIPTSVVFTEDSTVFIGSIDAHRAVYTLPQPSIDLNRFYKEMLVQCDANTPKKLLVPVMFSPRLIYPATDKHIQKYIRKYRYSVETFEEYLKSDDFLRTSWLDNIVFQ</sequence>
<evidence type="ECO:0000313" key="1">
    <source>
        <dbReference type="EMBL" id="ELA42090.1"/>
    </source>
</evidence>
<dbReference type="GeneID" id="19881651"/>
<dbReference type="VEuPathDB" id="MicrosporidiaDB:VICG_00939"/>
<protein>
    <submittedName>
        <fullName evidence="1">Uncharacterized protein</fullName>
    </submittedName>
</protein>
<gene>
    <name evidence="1" type="ORF">VICG_00939</name>
</gene>
<dbReference type="AlphaFoldDB" id="L2GNN9"/>
<keyword evidence="2" id="KW-1185">Reference proteome</keyword>
<dbReference type="HOGENOM" id="CLU_2122964_0_0_1"/>
<dbReference type="EMBL" id="JH370135">
    <property type="protein sequence ID" value="ELA42090.1"/>
    <property type="molecule type" value="Genomic_DNA"/>
</dbReference>